<dbReference type="InterPro" id="IPR011009">
    <property type="entry name" value="Kinase-like_dom_sf"/>
</dbReference>
<dbReference type="PANTHER" id="PTHR38248:SF2">
    <property type="entry name" value="FUNK1 11"/>
    <property type="match status" value="1"/>
</dbReference>
<evidence type="ECO:0000313" key="4">
    <source>
        <dbReference type="Proteomes" id="UP000663831"/>
    </source>
</evidence>
<proteinExistence type="predicted"/>
<feature type="region of interest" description="Disordered" evidence="1">
    <location>
        <begin position="563"/>
        <end position="595"/>
    </location>
</feature>
<organism evidence="3 4">
    <name type="scientific">Rhizoctonia solani</name>
    <dbReference type="NCBI Taxonomy" id="456999"/>
    <lineage>
        <taxon>Eukaryota</taxon>
        <taxon>Fungi</taxon>
        <taxon>Dikarya</taxon>
        <taxon>Basidiomycota</taxon>
        <taxon>Agaricomycotina</taxon>
        <taxon>Agaricomycetes</taxon>
        <taxon>Cantharellales</taxon>
        <taxon>Ceratobasidiaceae</taxon>
        <taxon>Rhizoctonia</taxon>
    </lineage>
</organism>
<comment type="caution">
    <text evidence="3">The sequence shown here is derived from an EMBL/GenBank/DDBJ whole genome shotgun (WGS) entry which is preliminary data.</text>
</comment>
<evidence type="ECO:0000259" key="2">
    <source>
        <dbReference type="Pfam" id="PF17667"/>
    </source>
</evidence>
<dbReference type="InterPro" id="IPR040976">
    <property type="entry name" value="Pkinase_fungal"/>
</dbReference>
<protein>
    <recommendedName>
        <fullName evidence="2">Fungal-type protein kinase domain-containing protein</fullName>
    </recommendedName>
</protein>
<evidence type="ECO:0000256" key="1">
    <source>
        <dbReference type="SAM" id="MobiDB-lite"/>
    </source>
</evidence>
<dbReference type="EMBL" id="CAJMWV010003376">
    <property type="protein sequence ID" value="CAE6480846.1"/>
    <property type="molecule type" value="Genomic_DNA"/>
</dbReference>
<feature type="domain" description="Fungal-type protein kinase" evidence="2">
    <location>
        <begin position="602"/>
        <end position="640"/>
    </location>
</feature>
<feature type="domain" description="Fungal-type protein kinase" evidence="2">
    <location>
        <begin position="130"/>
        <end position="281"/>
    </location>
</feature>
<sequence length="743" mass="84919">MADLFVEEEILGNIFHDPKFFEHFLSGPSAKLDAILKYCSRSSVYAQRANSWNPNSRVTRRSGSEPPLLKLLNTIIRGTHTTGSSEPNTTSTGPTLFVDWPAENVPTDIEKHQLPDYLLFDSIARNWLGVRTAVRLMSLPGHRKMGMVHLARYAKAMFSHQLHRRHIYHLMICGTEATFVRFDRAGVLYSSVVDLSKDARTFIRAFASLMMLNRADEGFDPIFSTKLNADNLIVYYLELPSDAIPSQSDSDDDESPTRKFQVREIVRHNGDIVGNATTVLLLREVLKPVERNVKPLPRGRGKRKRAEAAPAPAEEERIADTSYIMKIVWRDPNEFNESDLYEKTDGMYGLAQHTWARDASARCTCAEPKEECTTCVVEVGHIAGLEVCDILTDLIFTEDEFDPNGADKEGPEIDTSEYFRATRRRPRLVYSYILMSSIGVPLREARTPRQYMNAVLDAVLGYWRLFNLGYIHRDISDGNILMLKPDQAVTRREWKEPVTDLSDIEDEDVRKSEQKLREVVAQLNRDPTGMLIDFNLCVQHSGKTPVESKSEIEFHGFRKGMSEMFDPAGQRKRQRPDTTKSYAYRDTSEPPPECEDEVPVIEFRTGTRPFMSAAVLGSTFGKPYRHSYLDDLESFFWLIYMSVVCHTDGDRRANMHQRQESSFLTNPDMKKAAKFKAQMVDRGDRIFSGLDRYDNSRATSYVFKQVLLELEDFFRNVWNKEDPGMTPVEAFTKITDVLLDAVL</sequence>
<dbReference type="SUPFAM" id="SSF56112">
    <property type="entry name" value="Protein kinase-like (PK-like)"/>
    <property type="match status" value="1"/>
</dbReference>
<dbReference type="Pfam" id="PF17667">
    <property type="entry name" value="Pkinase_fungal"/>
    <property type="match status" value="3"/>
</dbReference>
<dbReference type="AlphaFoldDB" id="A0A8H3CHV8"/>
<dbReference type="Gene3D" id="1.10.510.10">
    <property type="entry name" value="Transferase(Phosphotransferase) domain 1"/>
    <property type="match status" value="1"/>
</dbReference>
<reference evidence="3" key="1">
    <citation type="submission" date="2021-01" db="EMBL/GenBank/DDBJ databases">
        <authorList>
            <person name="Kaushik A."/>
        </authorList>
    </citation>
    <scope>NUCLEOTIDE SEQUENCE</scope>
    <source>
        <strain evidence="3">AG3-1AP</strain>
    </source>
</reference>
<accession>A0A8H3CHV8</accession>
<gene>
    <name evidence="3" type="ORF">RDB_LOCUS99148</name>
</gene>
<name>A0A8H3CHV8_9AGAM</name>
<feature type="domain" description="Fungal-type protein kinase" evidence="2">
    <location>
        <begin position="319"/>
        <end position="541"/>
    </location>
</feature>
<dbReference type="Proteomes" id="UP000663831">
    <property type="component" value="Unassembled WGS sequence"/>
</dbReference>
<evidence type="ECO:0000313" key="3">
    <source>
        <dbReference type="EMBL" id="CAE6480846.1"/>
    </source>
</evidence>
<dbReference type="PANTHER" id="PTHR38248">
    <property type="entry name" value="FUNK1 6"/>
    <property type="match status" value="1"/>
</dbReference>